<comment type="similarity">
    <text evidence="1 2">Belongs to the UPF0102 family.</text>
</comment>
<accession>A0ABM8B7J3</accession>
<evidence type="ECO:0000256" key="1">
    <source>
        <dbReference type="ARBA" id="ARBA00006738"/>
    </source>
</evidence>
<protein>
    <recommendedName>
        <fullName evidence="2">UPF0102 protein KIM372_07490</fullName>
    </recommendedName>
</protein>
<sequence>MNTQEASTASTRTPTRASLNEVEAALCSSRTGPHQLGKLGETYVALWLESLGWQLLERNWSTRYGELDLVTIDPQECLVFMEVKTRRSRTYGLPEEAVAASKQSKLRHAAAQWLISHGRTPQARHQGTRFDVAAVSVGPPMGGKVSQARIKLIKGAF</sequence>
<proteinExistence type="inferred from homology"/>
<evidence type="ECO:0000313" key="3">
    <source>
        <dbReference type="EMBL" id="BDR52842.1"/>
    </source>
</evidence>
<organism evidence="3 4">
    <name type="scientific">Bombiscardovia nodaiensis</name>
    <dbReference type="NCBI Taxonomy" id="2932181"/>
    <lineage>
        <taxon>Bacteria</taxon>
        <taxon>Bacillati</taxon>
        <taxon>Actinomycetota</taxon>
        <taxon>Actinomycetes</taxon>
        <taxon>Bifidobacteriales</taxon>
        <taxon>Bifidobacteriaceae</taxon>
        <taxon>Bombiscardovia</taxon>
    </lineage>
</organism>
<dbReference type="PANTHER" id="PTHR34039">
    <property type="entry name" value="UPF0102 PROTEIN YRAN"/>
    <property type="match status" value="1"/>
</dbReference>
<dbReference type="NCBIfam" id="NF009154">
    <property type="entry name" value="PRK12497.3-3"/>
    <property type="match status" value="1"/>
</dbReference>
<dbReference type="InterPro" id="IPR003509">
    <property type="entry name" value="UPF0102_YraN-like"/>
</dbReference>
<dbReference type="InterPro" id="IPR011856">
    <property type="entry name" value="tRNA_endonuc-like_dom_sf"/>
</dbReference>
<dbReference type="Pfam" id="PF02021">
    <property type="entry name" value="UPF0102"/>
    <property type="match status" value="1"/>
</dbReference>
<evidence type="ECO:0000313" key="4">
    <source>
        <dbReference type="Proteomes" id="UP001321766"/>
    </source>
</evidence>
<evidence type="ECO:0000256" key="2">
    <source>
        <dbReference type="HAMAP-Rule" id="MF_00048"/>
    </source>
</evidence>
<name>A0ABM8B7J3_9BIFI</name>
<dbReference type="NCBIfam" id="TIGR00252">
    <property type="entry name" value="YraN family protein"/>
    <property type="match status" value="1"/>
</dbReference>
<reference evidence="3 4" key="1">
    <citation type="journal article" date="2023" name="Microbiol. Spectr.">
        <title>Symbiosis of Carpenter Bees with Uncharacterized Lactic Acid Bacteria Showing NAD Auxotrophy.</title>
        <authorList>
            <person name="Kawasaki S."/>
            <person name="Ozawa K."/>
            <person name="Mori T."/>
            <person name="Yamamoto A."/>
            <person name="Ito M."/>
            <person name="Ohkuma M."/>
            <person name="Sakamoto M."/>
            <person name="Matsutani M."/>
        </authorList>
    </citation>
    <scope>NUCLEOTIDE SEQUENCE [LARGE SCALE GENOMIC DNA]</scope>
    <source>
        <strain evidence="3 4">Kim37-2</strain>
    </source>
</reference>
<dbReference type="PANTHER" id="PTHR34039:SF1">
    <property type="entry name" value="UPF0102 PROTEIN YRAN"/>
    <property type="match status" value="1"/>
</dbReference>
<dbReference type="Proteomes" id="UP001321766">
    <property type="component" value="Chromosome"/>
</dbReference>
<keyword evidence="4" id="KW-1185">Reference proteome</keyword>
<dbReference type="SUPFAM" id="SSF52980">
    <property type="entry name" value="Restriction endonuclease-like"/>
    <property type="match status" value="1"/>
</dbReference>
<dbReference type="CDD" id="cd20736">
    <property type="entry name" value="PoNe_Nuclease"/>
    <property type="match status" value="1"/>
</dbReference>
<dbReference type="EMBL" id="AP026798">
    <property type="protein sequence ID" value="BDR52842.1"/>
    <property type="molecule type" value="Genomic_DNA"/>
</dbReference>
<dbReference type="InterPro" id="IPR011335">
    <property type="entry name" value="Restrct_endonuc-II-like"/>
</dbReference>
<dbReference type="HAMAP" id="MF_00048">
    <property type="entry name" value="UPF0102"/>
    <property type="match status" value="1"/>
</dbReference>
<gene>
    <name evidence="3" type="ORF">KIM372_07490</name>
</gene>
<dbReference type="NCBIfam" id="NF009150">
    <property type="entry name" value="PRK12497.1-3"/>
    <property type="match status" value="1"/>
</dbReference>
<dbReference type="Gene3D" id="3.40.1350.10">
    <property type="match status" value="1"/>
</dbReference>